<dbReference type="Proteomes" id="UP000198287">
    <property type="component" value="Unassembled WGS sequence"/>
</dbReference>
<comment type="caution">
    <text evidence="13">The sequence shown here is derived from an EMBL/GenBank/DDBJ whole genome shotgun (WGS) entry which is preliminary data.</text>
</comment>
<dbReference type="PANTHER" id="PTHR42985:SF39">
    <property type="entry name" value="GH10366P"/>
    <property type="match status" value="1"/>
</dbReference>
<keyword evidence="4" id="KW-1003">Cell membrane</keyword>
<feature type="transmembrane region" description="Helical" evidence="12">
    <location>
        <begin position="468"/>
        <end position="490"/>
    </location>
</feature>
<feature type="transmembrane region" description="Helical" evidence="12">
    <location>
        <begin position="424"/>
        <end position="444"/>
    </location>
</feature>
<reference evidence="13 14" key="1">
    <citation type="submission" date="2015-12" db="EMBL/GenBank/DDBJ databases">
        <title>The genome of Folsomia candida.</title>
        <authorList>
            <person name="Faddeeva A."/>
            <person name="Derks M.F."/>
            <person name="Anvar Y."/>
            <person name="Smit S."/>
            <person name="Van Straalen N."/>
            <person name="Roelofs D."/>
        </authorList>
    </citation>
    <scope>NUCLEOTIDE SEQUENCE [LARGE SCALE GENOMIC DNA]</scope>
    <source>
        <strain evidence="13 14">VU population</strain>
        <tissue evidence="13">Whole body</tissue>
    </source>
</reference>
<dbReference type="PROSITE" id="PS50283">
    <property type="entry name" value="NA_SOLUT_SYMP_3"/>
    <property type="match status" value="1"/>
</dbReference>
<dbReference type="PANTHER" id="PTHR42985">
    <property type="entry name" value="SODIUM-COUPLED MONOCARBOXYLATE TRANSPORTER"/>
    <property type="match status" value="1"/>
</dbReference>
<dbReference type="InterPro" id="IPR001734">
    <property type="entry name" value="Na/solute_symporter"/>
</dbReference>
<evidence type="ECO:0000313" key="14">
    <source>
        <dbReference type="Proteomes" id="UP000198287"/>
    </source>
</evidence>
<evidence type="ECO:0000256" key="1">
    <source>
        <dbReference type="ARBA" id="ARBA00004651"/>
    </source>
</evidence>
<evidence type="ECO:0000256" key="8">
    <source>
        <dbReference type="ARBA" id="ARBA00023065"/>
    </source>
</evidence>
<organism evidence="13 14">
    <name type="scientific">Folsomia candida</name>
    <name type="common">Springtail</name>
    <dbReference type="NCBI Taxonomy" id="158441"/>
    <lineage>
        <taxon>Eukaryota</taxon>
        <taxon>Metazoa</taxon>
        <taxon>Ecdysozoa</taxon>
        <taxon>Arthropoda</taxon>
        <taxon>Hexapoda</taxon>
        <taxon>Collembola</taxon>
        <taxon>Entomobryomorpha</taxon>
        <taxon>Isotomoidea</taxon>
        <taxon>Isotomidae</taxon>
        <taxon>Proisotominae</taxon>
        <taxon>Folsomia</taxon>
    </lineage>
</organism>
<evidence type="ECO:0000256" key="2">
    <source>
        <dbReference type="ARBA" id="ARBA00006434"/>
    </source>
</evidence>
<evidence type="ECO:0000256" key="7">
    <source>
        <dbReference type="ARBA" id="ARBA00023053"/>
    </source>
</evidence>
<accession>A0A226DFP2</accession>
<keyword evidence="3" id="KW-0813">Transport</keyword>
<feature type="transmembrane region" description="Helical" evidence="12">
    <location>
        <begin position="260"/>
        <end position="281"/>
    </location>
</feature>
<keyword evidence="10" id="KW-0739">Sodium transport</keyword>
<evidence type="ECO:0000256" key="11">
    <source>
        <dbReference type="RuleBase" id="RU362091"/>
    </source>
</evidence>
<evidence type="ECO:0000256" key="5">
    <source>
        <dbReference type="ARBA" id="ARBA00022692"/>
    </source>
</evidence>
<dbReference type="AlphaFoldDB" id="A0A226DFP2"/>
<comment type="subcellular location">
    <subcellularLocation>
        <location evidence="1">Cell membrane</location>
        <topology evidence="1">Multi-pass membrane protein</topology>
    </subcellularLocation>
</comment>
<feature type="transmembrane region" description="Helical" evidence="12">
    <location>
        <begin position="135"/>
        <end position="154"/>
    </location>
</feature>
<dbReference type="Pfam" id="PF00474">
    <property type="entry name" value="SSF"/>
    <property type="match status" value="2"/>
</dbReference>
<evidence type="ECO:0000313" key="13">
    <source>
        <dbReference type="EMBL" id="OXA44395.1"/>
    </source>
</evidence>
<dbReference type="OMA" id="TQYAYII"/>
<dbReference type="GO" id="GO:0015293">
    <property type="term" value="F:symporter activity"/>
    <property type="evidence" value="ECO:0007669"/>
    <property type="project" value="TreeGrafter"/>
</dbReference>
<dbReference type="GO" id="GO:0006814">
    <property type="term" value="P:sodium ion transport"/>
    <property type="evidence" value="ECO:0007669"/>
    <property type="project" value="UniProtKB-KW"/>
</dbReference>
<evidence type="ECO:0000256" key="10">
    <source>
        <dbReference type="ARBA" id="ARBA00023201"/>
    </source>
</evidence>
<dbReference type="InterPro" id="IPR051163">
    <property type="entry name" value="Sodium:Solute_Symporter_SSF"/>
</dbReference>
<keyword evidence="7" id="KW-0915">Sodium</keyword>
<evidence type="ECO:0000256" key="3">
    <source>
        <dbReference type="ARBA" id="ARBA00022448"/>
    </source>
</evidence>
<name>A0A226DFP2_FOLCA</name>
<feature type="transmembrane region" description="Helical" evidence="12">
    <location>
        <begin position="317"/>
        <end position="343"/>
    </location>
</feature>
<dbReference type="Gene3D" id="1.20.1730.10">
    <property type="entry name" value="Sodium/glucose cotransporter"/>
    <property type="match status" value="1"/>
</dbReference>
<keyword evidence="9 12" id="KW-0472">Membrane</keyword>
<keyword evidence="14" id="KW-1185">Reference proteome</keyword>
<keyword evidence="6 12" id="KW-1133">Transmembrane helix</keyword>
<keyword evidence="5 12" id="KW-0812">Transmembrane</keyword>
<protein>
    <submittedName>
        <fullName evidence="13">Sodium-coupled monocarboxylate transporter 1</fullName>
    </submittedName>
</protein>
<keyword evidence="8" id="KW-0406">Ion transport</keyword>
<evidence type="ECO:0000256" key="9">
    <source>
        <dbReference type="ARBA" id="ARBA00023136"/>
    </source>
</evidence>
<feature type="transmembrane region" description="Helical" evidence="12">
    <location>
        <begin position="395"/>
        <end position="417"/>
    </location>
</feature>
<gene>
    <name evidence="13" type="ORF">Fcan01_20856</name>
</gene>
<proteinExistence type="inferred from homology"/>
<dbReference type="OrthoDB" id="6132759at2759"/>
<sequence length="561" mass="60944">MEAVEIANTAINGTPPDLFGYLDYLVFTAILLISGAIGLFYWCLGEQSTKDFLMGGRKMGRFPVAVSLLAAFCSPVALLGIPAEIYSNGTLYALTVPSYILVAIVTAYFYQPVFYNLQLTSVNEVRLENTPIHGAPRNIVTYMATVVYVPAWALSEVTGIYFYFCVAAIFSIVVVYTVMGGIKSVVWTNVVQMGVVFAVMIAIVVKGFIDFDGGFAPLSFLFRPSFGLDPRTRHSIWGLWIGAFFMWLSIFGVNQVQVAILANSLGFVVILAVTCLAGLLINSKYSECDPIESKRVKTTDQLLPIFIIDTFGEKPGFLGLFVAAIFSGALSIVSSGLHSLATTTLEDYVKYFHPIIHDQTATKAVKISVLVYGLLSLGLVIVADQSGGISHLSLNILGIIGGPLLGVFTLGMFFPWCNSIGASFGMLASLGIMSWLGIGTSLATSRGQLVKSSLDVSGGILEFYKISYLWYSLMGTVIAIVVGLLISFLSGKQDPSKLERNLISPPVDKFVKNYISSNIRARIGWDLGSHVEDHANYERNTTYGKLVVYKGTKELQQVQAS</sequence>
<feature type="transmembrane region" description="Helical" evidence="12">
    <location>
        <begin position="24"/>
        <end position="44"/>
    </location>
</feature>
<feature type="transmembrane region" description="Helical" evidence="12">
    <location>
        <begin position="160"/>
        <end position="179"/>
    </location>
</feature>
<feature type="transmembrane region" description="Helical" evidence="12">
    <location>
        <begin position="364"/>
        <end position="383"/>
    </location>
</feature>
<dbReference type="GO" id="GO:0005886">
    <property type="term" value="C:plasma membrane"/>
    <property type="evidence" value="ECO:0007669"/>
    <property type="project" value="UniProtKB-SubCell"/>
</dbReference>
<dbReference type="STRING" id="158441.A0A226DFP2"/>
<evidence type="ECO:0000256" key="4">
    <source>
        <dbReference type="ARBA" id="ARBA00022475"/>
    </source>
</evidence>
<feature type="transmembrane region" description="Helical" evidence="12">
    <location>
        <begin position="234"/>
        <end position="253"/>
    </location>
</feature>
<evidence type="ECO:0000256" key="12">
    <source>
        <dbReference type="SAM" id="Phobius"/>
    </source>
</evidence>
<feature type="transmembrane region" description="Helical" evidence="12">
    <location>
        <begin position="64"/>
        <end position="83"/>
    </location>
</feature>
<feature type="transmembrane region" description="Helical" evidence="12">
    <location>
        <begin position="89"/>
        <end position="110"/>
    </location>
</feature>
<evidence type="ECO:0000256" key="6">
    <source>
        <dbReference type="ARBA" id="ARBA00022989"/>
    </source>
</evidence>
<dbReference type="EMBL" id="LNIX01000019">
    <property type="protein sequence ID" value="OXA44395.1"/>
    <property type="molecule type" value="Genomic_DNA"/>
</dbReference>
<dbReference type="InterPro" id="IPR038377">
    <property type="entry name" value="Na/Glc_symporter_sf"/>
</dbReference>
<feature type="transmembrane region" description="Helical" evidence="12">
    <location>
        <begin position="186"/>
        <end position="209"/>
    </location>
</feature>
<comment type="similarity">
    <text evidence="2 11">Belongs to the sodium:solute symporter (SSF) (TC 2.A.21) family.</text>
</comment>